<protein>
    <submittedName>
        <fullName evidence="1">Uncharacterized protein</fullName>
    </submittedName>
</protein>
<reference evidence="1" key="2">
    <citation type="submission" date="2023-01" db="EMBL/GenBank/DDBJ databases">
        <title>Draft genome sequence of Paraferrimonas sedimenticola strain NBRC 101628.</title>
        <authorList>
            <person name="Sun Q."/>
            <person name="Mori K."/>
        </authorList>
    </citation>
    <scope>NUCLEOTIDE SEQUENCE</scope>
    <source>
        <strain evidence="1">NBRC 101628</strain>
    </source>
</reference>
<dbReference type="Proteomes" id="UP001161422">
    <property type="component" value="Unassembled WGS sequence"/>
</dbReference>
<gene>
    <name evidence="1" type="ORF">GCM10007895_18470</name>
</gene>
<dbReference type="EMBL" id="BSNC01000004">
    <property type="protein sequence ID" value="GLP96541.1"/>
    <property type="molecule type" value="Genomic_DNA"/>
</dbReference>
<name>A0AA37RWV8_9GAMM</name>
<dbReference type="AlphaFoldDB" id="A0AA37RWV8"/>
<evidence type="ECO:0000313" key="1">
    <source>
        <dbReference type="EMBL" id="GLP96541.1"/>
    </source>
</evidence>
<dbReference type="RefSeq" id="WP_095507259.1">
    <property type="nucleotide sequence ID" value="NZ_BSNC01000004.1"/>
</dbReference>
<accession>A0AA37RWV8</accession>
<reference evidence="1" key="1">
    <citation type="journal article" date="2014" name="Int. J. Syst. Evol. Microbiol.">
        <title>Complete genome sequence of Corynebacterium casei LMG S-19264T (=DSM 44701T), isolated from a smear-ripened cheese.</title>
        <authorList>
            <consortium name="US DOE Joint Genome Institute (JGI-PGF)"/>
            <person name="Walter F."/>
            <person name="Albersmeier A."/>
            <person name="Kalinowski J."/>
            <person name="Ruckert C."/>
        </authorList>
    </citation>
    <scope>NUCLEOTIDE SEQUENCE</scope>
    <source>
        <strain evidence="1">NBRC 101628</strain>
    </source>
</reference>
<comment type="caution">
    <text evidence="1">The sequence shown here is derived from an EMBL/GenBank/DDBJ whole genome shotgun (WGS) entry which is preliminary data.</text>
</comment>
<evidence type="ECO:0000313" key="2">
    <source>
        <dbReference type="Proteomes" id="UP001161422"/>
    </source>
</evidence>
<sequence>MHKCHGRWELVPELSFYQKGEGPVSGEYHIQLEGEEVSFTILWQGPDGKQNQIQFGGLADGEARDMDIPPGAKVSYTVINEQVLDSEVFLAEQSVAYARRQVSNSGDLMSVLQVSPGPDGEAVRVTQVYRRVE</sequence>
<proteinExistence type="predicted"/>
<organism evidence="1 2">
    <name type="scientific">Paraferrimonas sedimenticola</name>
    <dbReference type="NCBI Taxonomy" id="375674"/>
    <lineage>
        <taxon>Bacteria</taxon>
        <taxon>Pseudomonadati</taxon>
        <taxon>Pseudomonadota</taxon>
        <taxon>Gammaproteobacteria</taxon>
        <taxon>Alteromonadales</taxon>
        <taxon>Ferrimonadaceae</taxon>
        <taxon>Paraferrimonas</taxon>
    </lineage>
</organism>
<keyword evidence="2" id="KW-1185">Reference proteome</keyword>